<dbReference type="EMBL" id="JAOZYC010000132">
    <property type="protein sequence ID" value="MEB8340375.1"/>
    <property type="molecule type" value="Genomic_DNA"/>
</dbReference>
<keyword evidence="7" id="KW-1133">Transmembrane helix</keyword>
<dbReference type="InterPro" id="IPR012336">
    <property type="entry name" value="Thioredoxin-like_fold"/>
</dbReference>
<dbReference type="PANTHER" id="PTHR13887">
    <property type="entry name" value="GLUTATHIONE S-TRANSFERASE KAPPA"/>
    <property type="match status" value="1"/>
</dbReference>
<keyword evidence="5" id="KW-0676">Redox-active center</keyword>
<dbReference type="Gene3D" id="3.40.30.10">
    <property type="entry name" value="Glutaredoxin"/>
    <property type="match status" value="1"/>
</dbReference>
<dbReference type="SUPFAM" id="SSF52833">
    <property type="entry name" value="Thioredoxin-like"/>
    <property type="match status" value="1"/>
</dbReference>
<evidence type="ECO:0000256" key="2">
    <source>
        <dbReference type="ARBA" id="ARBA00022729"/>
    </source>
</evidence>
<evidence type="ECO:0000256" key="3">
    <source>
        <dbReference type="ARBA" id="ARBA00023002"/>
    </source>
</evidence>
<sequence length="283" mass="30317">MSKRNTQQSKSAARERLRAERERQAKRDKTKRQAIVGVSIVAVLAIAGGVGYAVMQANKPSHWETAMDAKSSAVKAPKNTSGKDGTTVVIGKAGAKKTMKIYEDSRCPVCASFEQTVGPQLHKDVEAGKFKLQYVGGTFLDGDDSAKGDVGTNGEGSKNALSALGAALNVSQDSFLDFKTALYSAKFHPEENEDKLKDDDYLIKIADTVDSLKGNKAFQKDVTNGTYDDWAMKMSKSFDTNKDGVTGTPSLVVDGKKLTGSDGQNAPMTVAEYKTATEKALKG</sequence>
<evidence type="ECO:0000313" key="10">
    <source>
        <dbReference type="Proteomes" id="UP001354931"/>
    </source>
</evidence>
<dbReference type="Proteomes" id="UP001354931">
    <property type="component" value="Unassembled WGS sequence"/>
</dbReference>
<accession>A0ABU6F8M4</accession>
<dbReference type="InterPro" id="IPR036249">
    <property type="entry name" value="Thioredoxin-like_sf"/>
</dbReference>
<evidence type="ECO:0000313" key="9">
    <source>
        <dbReference type="EMBL" id="MEB8340375.1"/>
    </source>
</evidence>
<name>A0ABU6F8M4_9ACTN</name>
<dbReference type="PANTHER" id="PTHR13887:SF14">
    <property type="entry name" value="DISULFIDE BOND FORMATION PROTEIN D"/>
    <property type="match status" value="1"/>
</dbReference>
<feature type="compositionally biased region" description="Polar residues" evidence="6">
    <location>
        <begin position="1"/>
        <end position="11"/>
    </location>
</feature>
<keyword evidence="2" id="KW-0732">Signal</keyword>
<evidence type="ECO:0000256" key="6">
    <source>
        <dbReference type="SAM" id="MobiDB-lite"/>
    </source>
</evidence>
<keyword evidence="3" id="KW-0560">Oxidoreductase</keyword>
<evidence type="ECO:0000256" key="5">
    <source>
        <dbReference type="ARBA" id="ARBA00023284"/>
    </source>
</evidence>
<dbReference type="RefSeq" id="WP_326019249.1">
    <property type="nucleotide sequence ID" value="NZ_JAOZYC010000132.1"/>
</dbReference>
<keyword evidence="7" id="KW-0472">Membrane</keyword>
<keyword evidence="4" id="KW-1015">Disulfide bond</keyword>
<feature type="transmembrane region" description="Helical" evidence="7">
    <location>
        <begin position="34"/>
        <end position="55"/>
    </location>
</feature>
<protein>
    <submittedName>
        <fullName evidence="9">DsbA family protein</fullName>
    </submittedName>
</protein>
<comment type="similarity">
    <text evidence="1">Belongs to the thioredoxin family. DsbA subfamily.</text>
</comment>
<feature type="compositionally biased region" description="Basic and acidic residues" evidence="6">
    <location>
        <begin position="12"/>
        <end position="27"/>
    </location>
</feature>
<feature type="region of interest" description="Disordered" evidence="6">
    <location>
        <begin position="1"/>
        <end position="31"/>
    </location>
</feature>
<evidence type="ECO:0000256" key="4">
    <source>
        <dbReference type="ARBA" id="ARBA00023157"/>
    </source>
</evidence>
<organism evidence="9 10">
    <name type="scientific">Streptomyces endophyticus</name>
    <dbReference type="NCBI Taxonomy" id="714166"/>
    <lineage>
        <taxon>Bacteria</taxon>
        <taxon>Bacillati</taxon>
        <taxon>Actinomycetota</taxon>
        <taxon>Actinomycetes</taxon>
        <taxon>Kitasatosporales</taxon>
        <taxon>Streptomycetaceae</taxon>
        <taxon>Streptomyces</taxon>
    </lineage>
</organism>
<proteinExistence type="inferred from homology"/>
<keyword evidence="7" id="KW-0812">Transmembrane</keyword>
<evidence type="ECO:0000256" key="1">
    <source>
        <dbReference type="ARBA" id="ARBA00005791"/>
    </source>
</evidence>
<feature type="domain" description="Thioredoxin-like fold" evidence="8">
    <location>
        <begin position="84"/>
        <end position="261"/>
    </location>
</feature>
<comment type="caution">
    <text evidence="9">The sequence shown here is derived from an EMBL/GenBank/DDBJ whole genome shotgun (WGS) entry which is preliminary data.</text>
</comment>
<evidence type="ECO:0000259" key="8">
    <source>
        <dbReference type="Pfam" id="PF13462"/>
    </source>
</evidence>
<keyword evidence="10" id="KW-1185">Reference proteome</keyword>
<gene>
    <name evidence="9" type="ORF">OKJ99_23045</name>
</gene>
<reference evidence="9 10" key="1">
    <citation type="submission" date="2022-10" db="EMBL/GenBank/DDBJ databases">
        <authorList>
            <person name="Xie J."/>
            <person name="Shen N."/>
        </authorList>
    </citation>
    <scope>NUCLEOTIDE SEQUENCE [LARGE SCALE GENOMIC DNA]</scope>
    <source>
        <strain evidence="9 10">YIM65594</strain>
    </source>
</reference>
<dbReference type="Pfam" id="PF13462">
    <property type="entry name" value="Thioredoxin_4"/>
    <property type="match status" value="1"/>
</dbReference>
<evidence type="ECO:0000256" key="7">
    <source>
        <dbReference type="SAM" id="Phobius"/>
    </source>
</evidence>